<keyword evidence="3" id="KW-1185">Reference proteome</keyword>
<name>A0AA40KA30_9PEZI</name>
<comment type="caution">
    <text evidence="2">The sequence shown here is derived from an EMBL/GenBank/DDBJ whole genome shotgun (WGS) entry which is preliminary data.</text>
</comment>
<evidence type="ECO:0000313" key="3">
    <source>
        <dbReference type="Proteomes" id="UP001172155"/>
    </source>
</evidence>
<proteinExistence type="predicted"/>
<dbReference type="Proteomes" id="UP001172155">
    <property type="component" value="Unassembled WGS sequence"/>
</dbReference>
<evidence type="ECO:0000313" key="2">
    <source>
        <dbReference type="EMBL" id="KAK0750977.1"/>
    </source>
</evidence>
<reference evidence="2" key="1">
    <citation type="submission" date="2023-06" db="EMBL/GenBank/DDBJ databases">
        <title>Genome-scale phylogeny and comparative genomics of the fungal order Sordariales.</title>
        <authorList>
            <consortium name="Lawrence Berkeley National Laboratory"/>
            <person name="Hensen N."/>
            <person name="Bonometti L."/>
            <person name="Westerberg I."/>
            <person name="Brannstrom I.O."/>
            <person name="Guillou S."/>
            <person name="Cros-Aarteil S."/>
            <person name="Calhoun S."/>
            <person name="Haridas S."/>
            <person name="Kuo A."/>
            <person name="Mondo S."/>
            <person name="Pangilinan J."/>
            <person name="Riley R."/>
            <person name="LaButti K."/>
            <person name="Andreopoulos B."/>
            <person name="Lipzen A."/>
            <person name="Chen C."/>
            <person name="Yanf M."/>
            <person name="Daum C."/>
            <person name="Ng V."/>
            <person name="Clum A."/>
            <person name="Steindorff A."/>
            <person name="Ohm R."/>
            <person name="Martin F."/>
            <person name="Silar P."/>
            <person name="Natvig D."/>
            <person name="Lalanne C."/>
            <person name="Gautier V."/>
            <person name="Ament-velasquez S.L."/>
            <person name="Kruys A."/>
            <person name="Hutchinson M.I."/>
            <person name="Powell A.J."/>
            <person name="Barry K."/>
            <person name="Miller A.N."/>
            <person name="Grigoriev I.V."/>
            <person name="Debuchy R."/>
            <person name="Gladieux P."/>
            <person name="Thoren M.H."/>
            <person name="Johannesson H."/>
        </authorList>
    </citation>
    <scope>NUCLEOTIDE SEQUENCE</scope>
    <source>
        <strain evidence="2">SMH3187-1</strain>
    </source>
</reference>
<sequence>MAVAGRERVVVEVGVFEFGRRNGAVRSSGTTGAAASDGNGGERQGARAGGSLGGFYLYLKDVPGANRPASVCNLCESSRWLAVGRCQRPS</sequence>
<organism evidence="2 3">
    <name type="scientific">Schizothecium vesticola</name>
    <dbReference type="NCBI Taxonomy" id="314040"/>
    <lineage>
        <taxon>Eukaryota</taxon>
        <taxon>Fungi</taxon>
        <taxon>Dikarya</taxon>
        <taxon>Ascomycota</taxon>
        <taxon>Pezizomycotina</taxon>
        <taxon>Sordariomycetes</taxon>
        <taxon>Sordariomycetidae</taxon>
        <taxon>Sordariales</taxon>
        <taxon>Schizotheciaceae</taxon>
        <taxon>Schizothecium</taxon>
    </lineage>
</organism>
<feature type="region of interest" description="Disordered" evidence="1">
    <location>
        <begin position="23"/>
        <end position="46"/>
    </location>
</feature>
<protein>
    <submittedName>
        <fullName evidence="2">Uncharacterized protein</fullName>
    </submittedName>
</protein>
<gene>
    <name evidence="2" type="ORF">B0T18DRAFT_59855</name>
</gene>
<dbReference type="EMBL" id="JAUKUD010000002">
    <property type="protein sequence ID" value="KAK0750977.1"/>
    <property type="molecule type" value="Genomic_DNA"/>
</dbReference>
<evidence type="ECO:0000256" key="1">
    <source>
        <dbReference type="SAM" id="MobiDB-lite"/>
    </source>
</evidence>
<accession>A0AA40KA30</accession>
<dbReference type="AlphaFoldDB" id="A0AA40KA30"/>